<sequence length="415" mass="43591">MNLRIRSALAVGAALVLLGGPAAVATGRFGPAGRAAGIPAAAGAAAPDGDSDPAAARATEAITAATGVQVAAVNRGDATAFLTPVEQPLQEAMRRRFEALRAVRATDFAAHLDGPPKPEAGGWRVTVELTFCAGAPGCGAAPVLVPTLWTVNGEGAHLAEWGRSTRYGPRPWEVSELQAAIGNRVVVAASPRYASRLQATLQAAEKAAEKADRYARWRPPPSRYVVYLAGADEWSTWYGVKQPAWAAGYAMPITPQHTEIVLNAARIDGGEALNTLTHEFSHVSTLAGVRRNYTDSWLLVEGMAEYVTHVGKPTGTYPWLGGTRAYVGSGKWPGTAALAAPAETASVGDATGRYGVAYFAVRRLSERFGEDKLLAFFAAVARDGRPAEQAAPETFGVPWADAAADCDRYVRSVVG</sequence>
<dbReference type="EMBL" id="BOPG01000009">
    <property type="protein sequence ID" value="GIJ53744.1"/>
    <property type="molecule type" value="Genomic_DNA"/>
</dbReference>
<organism evidence="2 3">
    <name type="scientific">Virgisporangium aurantiacum</name>
    <dbReference type="NCBI Taxonomy" id="175570"/>
    <lineage>
        <taxon>Bacteria</taxon>
        <taxon>Bacillati</taxon>
        <taxon>Actinomycetota</taxon>
        <taxon>Actinomycetes</taxon>
        <taxon>Micromonosporales</taxon>
        <taxon>Micromonosporaceae</taxon>
        <taxon>Virgisporangium</taxon>
    </lineage>
</organism>
<feature type="chain" id="PRO_5039094842" description="Peptidase MA superfamily protein" evidence="1">
    <location>
        <begin position="26"/>
        <end position="415"/>
    </location>
</feature>
<name>A0A8J3YXZ0_9ACTN</name>
<evidence type="ECO:0000256" key="1">
    <source>
        <dbReference type="SAM" id="SignalP"/>
    </source>
</evidence>
<reference evidence="2" key="1">
    <citation type="submission" date="2021-01" db="EMBL/GenBank/DDBJ databases">
        <title>Whole genome shotgun sequence of Virgisporangium aurantiacum NBRC 16421.</title>
        <authorList>
            <person name="Komaki H."/>
            <person name="Tamura T."/>
        </authorList>
    </citation>
    <scope>NUCLEOTIDE SEQUENCE</scope>
    <source>
        <strain evidence="2">NBRC 16421</strain>
    </source>
</reference>
<keyword evidence="1" id="KW-0732">Signal</keyword>
<protein>
    <recommendedName>
        <fullName evidence="4">Peptidase MA superfamily protein</fullName>
    </recommendedName>
</protein>
<keyword evidence="3" id="KW-1185">Reference proteome</keyword>
<accession>A0A8J3YXZ0</accession>
<gene>
    <name evidence="2" type="ORF">Vau01_012600</name>
</gene>
<dbReference type="Proteomes" id="UP000612585">
    <property type="component" value="Unassembled WGS sequence"/>
</dbReference>
<dbReference type="RefSeq" id="WP_203988224.1">
    <property type="nucleotide sequence ID" value="NZ_BOPG01000009.1"/>
</dbReference>
<dbReference type="AlphaFoldDB" id="A0A8J3YXZ0"/>
<proteinExistence type="predicted"/>
<evidence type="ECO:0000313" key="3">
    <source>
        <dbReference type="Proteomes" id="UP000612585"/>
    </source>
</evidence>
<feature type="signal peptide" evidence="1">
    <location>
        <begin position="1"/>
        <end position="25"/>
    </location>
</feature>
<comment type="caution">
    <text evidence="2">The sequence shown here is derived from an EMBL/GenBank/DDBJ whole genome shotgun (WGS) entry which is preliminary data.</text>
</comment>
<evidence type="ECO:0000313" key="2">
    <source>
        <dbReference type="EMBL" id="GIJ53744.1"/>
    </source>
</evidence>
<evidence type="ECO:0008006" key="4">
    <source>
        <dbReference type="Google" id="ProtNLM"/>
    </source>
</evidence>